<dbReference type="InterPro" id="IPR006202">
    <property type="entry name" value="Neur_chan_lig-bd"/>
</dbReference>
<dbReference type="OrthoDB" id="8173437at2759"/>
<gene>
    <name evidence="4" type="primary">Glra1</name>
    <name evidence="4" type="ORF">GWK47_030213</name>
</gene>
<organism evidence="4 5">
    <name type="scientific">Chionoecetes opilio</name>
    <name type="common">Atlantic snow crab</name>
    <name type="synonym">Cancer opilio</name>
    <dbReference type="NCBI Taxonomy" id="41210"/>
    <lineage>
        <taxon>Eukaryota</taxon>
        <taxon>Metazoa</taxon>
        <taxon>Ecdysozoa</taxon>
        <taxon>Arthropoda</taxon>
        <taxon>Crustacea</taxon>
        <taxon>Multicrustacea</taxon>
        <taxon>Malacostraca</taxon>
        <taxon>Eumalacostraca</taxon>
        <taxon>Eucarida</taxon>
        <taxon>Decapoda</taxon>
        <taxon>Pleocyemata</taxon>
        <taxon>Brachyura</taxon>
        <taxon>Eubrachyura</taxon>
        <taxon>Majoidea</taxon>
        <taxon>Majidae</taxon>
        <taxon>Chionoecetes</taxon>
    </lineage>
</organism>
<dbReference type="Gene3D" id="2.70.170.10">
    <property type="entry name" value="Neurotransmitter-gated ion-channel ligand-binding domain"/>
    <property type="match status" value="1"/>
</dbReference>
<keyword evidence="2" id="KW-0732">Signal</keyword>
<evidence type="ECO:0000259" key="3">
    <source>
        <dbReference type="Pfam" id="PF02931"/>
    </source>
</evidence>
<reference evidence="4" key="1">
    <citation type="submission" date="2020-07" db="EMBL/GenBank/DDBJ databases">
        <title>The High-quality genome of the commercially important snow crab, Chionoecetes opilio.</title>
        <authorList>
            <person name="Jeong J.-H."/>
            <person name="Ryu S."/>
        </authorList>
    </citation>
    <scope>NUCLEOTIDE SEQUENCE</scope>
    <source>
        <strain evidence="4">MADBK_172401_WGS</strain>
        <tissue evidence="4">Digestive gland</tissue>
    </source>
</reference>
<keyword evidence="1" id="KW-0472">Membrane</keyword>
<evidence type="ECO:0000313" key="5">
    <source>
        <dbReference type="Proteomes" id="UP000770661"/>
    </source>
</evidence>
<comment type="caution">
    <text evidence="4">The sequence shown here is derived from an EMBL/GenBank/DDBJ whole genome shotgun (WGS) entry which is preliminary data.</text>
</comment>
<dbReference type="GO" id="GO:0005230">
    <property type="term" value="F:extracellular ligand-gated monoatomic ion channel activity"/>
    <property type="evidence" value="ECO:0007669"/>
    <property type="project" value="InterPro"/>
</dbReference>
<feature type="signal peptide" evidence="2">
    <location>
        <begin position="1"/>
        <end position="31"/>
    </location>
</feature>
<evidence type="ECO:0000256" key="2">
    <source>
        <dbReference type="SAM" id="SignalP"/>
    </source>
</evidence>
<keyword evidence="5" id="KW-1185">Reference proteome</keyword>
<accession>A0A8J4YJV2</accession>
<feature type="transmembrane region" description="Helical" evidence="1">
    <location>
        <begin position="269"/>
        <end position="295"/>
    </location>
</feature>
<proteinExistence type="predicted"/>
<dbReference type="Proteomes" id="UP000770661">
    <property type="component" value="Unassembled WGS sequence"/>
</dbReference>
<dbReference type="AlphaFoldDB" id="A0A8J4YJV2"/>
<keyword evidence="4" id="KW-0675">Receptor</keyword>
<sequence length="341" mass="38196">MQRGAARGTAAAGSLLFKVALTLTLFTLGLATVTAREFFMESSDTEILDFLLHKSRYDKRIRPPDKDGPVRVNVSVLLLSLSSPDESSLNYEVEFLLNQQWQDPRLKHDDNGRYAYLSGMHHLVGCVCVCVCVCGVVVVWVGVGRYLVLKCEGNLNQFPFDDPFCPSPGKTAPFHHNISLMFLFLPTLLEKKVSYEMKDLLYLWLNNTASDHGKSLAKSNKLRSLNAYMIMNKTEICEDSFFWRAVGLQERLACLERQVQEAEREHKAFVVWFLVGVCVVVAGVCGALVAGCVWARHRRHHNGCDAVVVQETDGQLSGGDAQRCVESQPCPLERRVLVPVF</sequence>
<evidence type="ECO:0000256" key="1">
    <source>
        <dbReference type="SAM" id="Phobius"/>
    </source>
</evidence>
<keyword evidence="1" id="KW-1133">Transmembrane helix</keyword>
<dbReference type="InterPro" id="IPR036734">
    <property type="entry name" value="Neur_chan_lig-bd_sf"/>
</dbReference>
<feature type="domain" description="Neurotransmitter-gated ion-channel ligand-binding" evidence="3">
    <location>
        <begin position="45"/>
        <end position="111"/>
    </location>
</feature>
<dbReference type="GO" id="GO:0016020">
    <property type="term" value="C:membrane"/>
    <property type="evidence" value="ECO:0007669"/>
    <property type="project" value="InterPro"/>
</dbReference>
<dbReference type="Pfam" id="PF02931">
    <property type="entry name" value="Neur_chan_LBD"/>
    <property type="match status" value="1"/>
</dbReference>
<protein>
    <submittedName>
        <fullName evidence="4">Glycine receptor subunit alpha-1</fullName>
    </submittedName>
</protein>
<name>A0A8J4YJV2_CHIOP</name>
<keyword evidence="1" id="KW-0812">Transmembrane</keyword>
<dbReference type="SUPFAM" id="SSF63712">
    <property type="entry name" value="Nicotinic receptor ligand binding domain-like"/>
    <property type="match status" value="1"/>
</dbReference>
<dbReference type="EMBL" id="JACEEZ010001094">
    <property type="protein sequence ID" value="KAG0729503.1"/>
    <property type="molecule type" value="Genomic_DNA"/>
</dbReference>
<feature type="chain" id="PRO_5035144910" evidence="2">
    <location>
        <begin position="32"/>
        <end position="341"/>
    </location>
</feature>
<evidence type="ECO:0000313" key="4">
    <source>
        <dbReference type="EMBL" id="KAG0729503.1"/>
    </source>
</evidence>